<dbReference type="InterPro" id="IPR032694">
    <property type="entry name" value="CopC/D"/>
</dbReference>
<evidence type="ECO:0000256" key="5">
    <source>
        <dbReference type="SAM" id="SignalP"/>
    </source>
</evidence>
<dbReference type="SUPFAM" id="SSF81296">
    <property type="entry name" value="E set domains"/>
    <property type="match status" value="1"/>
</dbReference>
<organism evidence="7 8">
    <name type="scientific">Teichococcus aerophilus</name>
    <dbReference type="NCBI Taxonomy" id="1224513"/>
    <lineage>
        <taxon>Bacteria</taxon>
        <taxon>Pseudomonadati</taxon>
        <taxon>Pseudomonadota</taxon>
        <taxon>Alphaproteobacteria</taxon>
        <taxon>Acetobacterales</taxon>
        <taxon>Roseomonadaceae</taxon>
        <taxon>Roseomonas</taxon>
    </lineage>
</organism>
<evidence type="ECO:0000259" key="6">
    <source>
        <dbReference type="Pfam" id="PF04234"/>
    </source>
</evidence>
<dbReference type="Gene3D" id="2.60.40.1220">
    <property type="match status" value="1"/>
</dbReference>
<dbReference type="InterPro" id="IPR014755">
    <property type="entry name" value="Cu-Rt/internalin_Ig-like"/>
</dbReference>
<evidence type="ECO:0000256" key="3">
    <source>
        <dbReference type="ARBA" id="ARBA00022729"/>
    </source>
</evidence>
<name>A0ABR7RGV0_9PROT</name>
<sequence length="118" mass="12481">MRGLLLGGGLLLAAGPALAHAHLHSSQPAADAVLAAAPAELQVALTEPLEPRFSALELRDAAGQAIALPPPRLAEGDTKRLVVSLPPLQPGRYTVLWRVTSVDTHRTEGRFAFTIRQP</sequence>
<evidence type="ECO:0000256" key="4">
    <source>
        <dbReference type="ARBA" id="ARBA00023008"/>
    </source>
</evidence>
<dbReference type="Proteomes" id="UP000626026">
    <property type="component" value="Unassembled WGS sequence"/>
</dbReference>
<dbReference type="InterPro" id="IPR014756">
    <property type="entry name" value="Ig_E-set"/>
</dbReference>
<feature type="signal peptide" evidence="5">
    <location>
        <begin position="1"/>
        <end position="19"/>
    </location>
</feature>
<comment type="caution">
    <text evidence="7">The sequence shown here is derived from an EMBL/GenBank/DDBJ whole genome shotgun (WGS) entry which is preliminary data.</text>
</comment>
<comment type="subcellular location">
    <subcellularLocation>
        <location evidence="1">Cell envelope</location>
    </subcellularLocation>
</comment>
<evidence type="ECO:0000256" key="1">
    <source>
        <dbReference type="ARBA" id="ARBA00004196"/>
    </source>
</evidence>
<protein>
    <submittedName>
        <fullName evidence="7">Copper resistance protein CopC</fullName>
    </submittedName>
</protein>
<gene>
    <name evidence="7" type="ORF">IBL26_00665</name>
</gene>
<dbReference type="PANTHER" id="PTHR34820:SF4">
    <property type="entry name" value="INNER MEMBRANE PROTEIN YEBZ"/>
    <property type="match status" value="1"/>
</dbReference>
<feature type="domain" description="CopC" evidence="6">
    <location>
        <begin position="20"/>
        <end position="115"/>
    </location>
</feature>
<feature type="chain" id="PRO_5045994063" evidence="5">
    <location>
        <begin position="20"/>
        <end position="118"/>
    </location>
</feature>
<evidence type="ECO:0000313" key="8">
    <source>
        <dbReference type="Proteomes" id="UP000626026"/>
    </source>
</evidence>
<dbReference type="Pfam" id="PF04234">
    <property type="entry name" value="CopC"/>
    <property type="match status" value="1"/>
</dbReference>
<evidence type="ECO:0000313" key="7">
    <source>
        <dbReference type="EMBL" id="MBC9205330.1"/>
    </source>
</evidence>
<proteinExistence type="predicted"/>
<evidence type="ECO:0000256" key="2">
    <source>
        <dbReference type="ARBA" id="ARBA00022723"/>
    </source>
</evidence>
<dbReference type="InterPro" id="IPR007348">
    <property type="entry name" value="CopC_dom"/>
</dbReference>
<keyword evidence="4" id="KW-0186">Copper</keyword>
<reference evidence="7 8" key="1">
    <citation type="journal article" date="2013" name="Int. J. Syst. Evol. Microbiol.">
        <title>Roseomonas aerophila sp. nov., isolated from air.</title>
        <authorList>
            <person name="Kim S.J."/>
            <person name="Weon H.Y."/>
            <person name="Ahn J.H."/>
            <person name="Hong S.B."/>
            <person name="Seok S.J."/>
            <person name="Whang K.S."/>
            <person name="Kwon S.W."/>
        </authorList>
    </citation>
    <scope>NUCLEOTIDE SEQUENCE [LARGE SCALE GENOMIC DNA]</scope>
    <source>
        <strain evidence="7 8">NBRC 108923</strain>
    </source>
</reference>
<keyword evidence="3 5" id="KW-0732">Signal</keyword>
<keyword evidence="8" id="KW-1185">Reference proteome</keyword>
<keyword evidence="2" id="KW-0479">Metal-binding</keyword>
<dbReference type="PANTHER" id="PTHR34820">
    <property type="entry name" value="INNER MEMBRANE PROTEIN YEBZ"/>
    <property type="match status" value="1"/>
</dbReference>
<accession>A0ABR7RGV0</accession>
<dbReference type="EMBL" id="JACTVA010000001">
    <property type="protein sequence ID" value="MBC9205330.1"/>
    <property type="molecule type" value="Genomic_DNA"/>
</dbReference>